<evidence type="ECO:0000256" key="1">
    <source>
        <dbReference type="SAM" id="Phobius"/>
    </source>
</evidence>
<dbReference type="Proteomes" id="UP000474567">
    <property type="component" value="Unassembled WGS sequence"/>
</dbReference>
<sequence>MQFSPDLLVDLQHAIAYLVKLELIIIIIADGRIILTYKGFVKIKKNSFSKQVRDKSANQFLQRLALILPIIISSLALWFSLSKNP</sequence>
<accession>A0ABM8KQ79</accession>
<evidence type="ECO:0000313" key="2">
    <source>
        <dbReference type="EMBL" id="CAA9203370.1"/>
    </source>
</evidence>
<dbReference type="EMBL" id="CADCST010000189">
    <property type="protein sequence ID" value="CAA9203370.1"/>
    <property type="molecule type" value="Genomic_DNA"/>
</dbReference>
<gene>
    <name evidence="2" type="ORF">FLACOL7796_04712</name>
</gene>
<keyword evidence="1" id="KW-0472">Membrane</keyword>
<name>A0ABM8KQ79_9FLAO</name>
<feature type="transmembrane region" description="Helical" evidence="1">
    <location>
        <begin position="60"/>
        <end position="81"/>
    </location>
</feature>
<reference evidence="2 3" key="1">
    <citation type="submission" date="2020-02" db="EMBL/GenBank/DDBJ databases">
        <authorList>
            <person name="Criscuolo A."/>
        </authorList>
    </citation>
    <scope>NUCLEOTIDE SEQUENCE [LARGE SCALE GENOMIC DNA]</scope>
    <source>
        <strain evidence="2">CECT7796</strain>
    </source>
</reference>
<feature type="transmembrane region" description="Helical" evidence="1">
    <location>
        <begin position="14"/>
        <end position="35"/>
    </location>
</feature>
<comment type="caution">
    <text evidence="2">The sequence shown here is derived from an EMBL/GenBank/DDBJ whole genome shotgun (WGS) entry which is preliminary data.</text>
</comment>
<keyword evidence="3" id="KW-1185">Reference proteome</keyword>
<keyword evidence="1" id="KW-0812">Transmembrane</keyword>
<organism evidence="2 3">
    <name type="scientific">Flavobacterium collinsii</name>
    <dbReference type="NCBI Taxonomy" id="1114861"/>
    <lineage>
        <taxon>Bacteria</taxon>
        <taxon>Pseudomonadati</taxon>
        <taxon>Bacteroidota</taxon>
        <taxon>Flavobacteriia</taxon>
        <taxon>Flavobacteriales</taxon>
        <taxon>Flavobacteriaceae</taxon>
        <taxon>Flavobacterium</taxon>
    </lineage>
</organism>
<proteinExistence type="predicted"/>
<evidence type="ECO:0000313" key="3">
    <source>
        <dbReference type="Proteomes" id="UP000474567"/>
    </source>
</evidence>
<keyword evidence="1" id="KW-1133">Transmembrane helix</keyword>
<protein>
    <submittedName>
        <fullName evidence="2">Uncharacterized protein</fullName>
    </submittedName>
</protein>